<gene>
    <name evidence="1" type="ORF">HJG63_011072</name>
</gene>
<dbReference type="AlphaFoldDB" id="A0A7J8HRN0"/>
<proteinExistence type="predicted"/>
<evidence type="ECO:0000313" key="2">
    <source>
        <dbReference type="Proteomes" id="UP000593571"/>
    </source>
</evidence>
<accession>A0A7J8HRN0</accession>
<protein>
    <submittedName>
        <fullName evidence="1">Uncharacterized protein</fullName>
    </submittedName>
</protein>
<evidence type="ECO:0000313" key="1">
    <source>
        <dbReference type="EMBL" id="KAF6474963.1"/>
    </source>
</evidence>
<sequence length="136" mass="15034">MSKAGFVPFALSLVIESREKFKLAEQSQKQTVSGVGAWRMESEEETFRKGPEGRGNWTRLWKACGRAVGGRDSYEGEKVVPSKEPEFSSGEAVEASRGVHVDPFLFQRTCTSVLFRNVGPPRPVIFARCLPGLLSV</sequence>
<dbReference type="EMBL" id="JACASE010000004">
    <property type="protein sequence ID" value="KAF6474963.1"/>
    <property type="molecule type" value="Genomic_DNA"/>
</dbReference>
<comment type="caution">
    <text evidence="1">The sequence shown here is derived from an EMBL/GenBank/DDBJ whole genome shotgun (WGS) entry which is preliminary data.</text>
</comment>
<reference evidence="1 2" key="1">
    <citation type="journal article" date="2020" name="Nature">
        <title>Six reference-quality genomes reveal evolution of bat adaptations.</title>
        <authorList>
            <person name="Jebb D."/>
            <person name="Huang Z."/>
            <person name="Pippel M."/>
            <person name="Hughes G.M."/>
            <person name="Lavrichenko K."/>
            <person name="Devanna P."/>
            <person name="Winkler S."/>
            <person name="Jermiin L.S."/>
            <person name="Skirmuntt E.C."/>
            <person name="Katzourakis A."/>
            <person name="Burkitt-Gray L."/>
            <person name="Ray D.A."/>
            <person name="Sullivan K.A.M."/>
            <person name="Roscito J.G."/>
            <person name="Kirilenko B.M."/>
            <person name="Davalos L.M."/>
            <person name="Corthals A.P."/>
            <person name="Power M.L."/>
            <person name="Jones G."/>
            <person name="Ransome R.D."/>
            <person name="Dechmann D.K.N."/>
            <person name="Locatelli A.G."/>
            <person name="Puechmaille S.J."/>
            <person name="Fedrigo O."/>
            <person name="Jarvis E.D."/>
            <person name="Hiller M."/>
            <person name="Vernes S.C."/>
            <person name="Myers E.W."/>
            <person name="Teeling E.C."/>
        </authorList>
    </citation>
    <scope>NUCLEOTIDE SEQUENCE [LARGE SCALE GENOMIC DNA]</scope>
    <source>
        <strain evidence="1">MRouAeg1</strain>
        <tissue evidence="1">Muscle</tissue>
    </source>
</reference>
<organism evidence="1 2">
    <name type="scientific">Rousettus aegyptiacus</name>
    <name type="common">Egyptian fruit bat</name>
    <name type="synonym">Pteropus aegyptiacus</name>
    <dbReference type="NCBI Taxonomy" id="9407"/>
    <lineage>
        <taxon>Eukaryota</taxon>
        <taxon>Metazoa</taxon>
        <taxon>Chordata</taxon>
        <taxon>Craniata</taxon>
        <taxon>Vertebrata</taxon>
        <taxon>Euteleostomi</taxon>
        <taxon>Mammalia</taxon>
        <taxon>Eutheria</taxon>
        <taxon>Laurasiatheria</taxon>
        <taxon>Chiroptera</taxon>
        <taxon>Yinpterochiroptera</taxon>
        <taxon>Pteropodoidea</taxon>
        <taxon>Pteropodidae</taxon>
        <taxon>Rousettinae</taxon>
        <taxon>Rousettus</taxon>
    </lineage>
</organism>
<keyword evidence="2" id="KW-1185">Reference proteome</keyword>
<name>A0A7J8HRN0_ROUAE</name>
<dbReference type="Proteomes" id="UP000593571">
    <property type="component" value="Unassembled WGS sequence"/>
</dbReference>